<keyword evidence="6" id="KW-1185">Reference proteome</keyword>
<dbReference type="InterPro" id="IPR015424">
    <property type="entry name" value="PyrdxlP-dep_Trfase"/>
</dbReference>
<dbReference type="PRINTS" id="PR00753">
    <property type="entry name" value="ACCSYNTHASE"/>
</dbReference>
<comment type="caution">
    <text evidence="5">The sequence shown here is derived from an EMBL/GenBank/DDBJ whole genome shotgun (WGS) entry which is preliminary data.</text>
</comment>
<feature type="compositionally biased region" description="Polar residues" evidence="3">
    <location>
        <begin position="1"/>
        <end position="14"/>
    </location>
</feature>
<keyword evidence="2" id="KW-0663">Pyridoxal phosphate</keyword>
<reference evidence="5" key="1">
    <citation type="submission" date="2023-01" db="EMBL/GenBank/DDBJ databases">
        <authorList>
            <person name="Piombo E."/>
        </authorList>
    </citation>
    <scope>NUCLEOTIDE SEQUENCE</scope>
</reference>
<dbReference type="InterPro" id="IPR050478">
    <property type="entry name" value="Ethylene_sulfur-biosynth"/>
</dbReference>
<proteinExistence type="inferred from homology"/>
<dbReference type="GO" id="GO:0008483">
    <property type="term" value="F:transaminase activity"/>
    <property type="evidence" value="ECO:0007669"/>
    <property type="project" value="TreeGrafter"/>
</dbReference>
<dbReference type="Gene3D" id="3.90.1150.10">
    <property type="entry name" value="Aspartate Aminotransferase, domain 1"/>
    <property type="match status" value="1"/>
</dbReference>
<organism evidence="5 6">
    <name type="scientific">Clonostachys chloroleuca</name>
    <dbReference type="NCBI Taxonomy" id="1926264"/>
    <lineage>
        <taxon>Eukaryota</taxon>
        <taxon>Fungi</taxon>
        <taxon>Dikarya</taxon>
        <taxon>Ascomycota</taxon>
        <taxon>Pezizomycotina</taxon>
        <taxon>Sordariomycetes</taxon>
        <taxon>Hypocreomycetidae</taxon>
        <taxon>Hypocreales</taxon>
        <taxon>Bionectriaceae</taxon>
        <taxon>Clonostachys</taxon>
    </lineage>
</organism>
<dbReference type="Gene3D" id="3.40.640.10">
    <property type="entry name" value="Type I PLP-dependent aspartate aminotransferase-like (Major domain)"/>
    <property type="match status" value="1"/>
</dbReference>
<dbReference type="GO" id="GO:0006520">
    <property type="term" value="P:amino acid metabolic process"/>
    <property type="evidence" value="ECO:0007669"/>
    <property type="project" value="TreeGrafter"/>
</dbReference>
<dbReference type="SUPFAM" id="SSF53383">
    <property type="entry name" value="PLP-dependent transferases"/>
    <property type="match status" value="1"/>
</dbReference>
<evidence type="ECO:0000313" key="5">
    <source>
        <dbReference type="EMBL" id="CAI6013751.1"/>
    </source>
</evidence>
<dbReference type="InterPro" id="IPR015421">
    <property type="entry name" value="PyrdxlP-dep_Trfase_major"/>
</dbReference>
<protein>
    <recommendedName>
        <fullName evidence="4">Aminotransferase class I/classII large domain-containing protein</fullName>
    </recommendedName>
</protein>
<comment type="similarity">
    <text evidence="1">Belongs to the class-I pyridoxal-phosphate-dependent aminotransferase family.</text>
</comment>
<evidence type="ECO:0000256" key="1">
    <source>
        <dbReference type="ARBA" id="ARBA00007441"/>
    </source>
</evidence>
<dbReference type="CDD" id="cd00609">
    <property type="entry name" value="AAT_like"/>
    <property type="match status" value="1"/>
</dbReference>
<dbReference type="PANTHER" id="PTHR43795:SF63">
    <property type="entry name" value="PUTATIVE (AFU_ORTHOLOGUE AFUA_4G00630)-RELATED"/>
    <property type="match status" value="1"/>
</dbReference>
<dbReference type="PANTHER" id="PTHR43795">
    <property type="entry name" value="BIFUNCTIONAL ASPARTATE AMINOTRANSFERASE AND GLUTAMATE/ASPARTATE-PREPHENATE AMINOTRANSFERASE-RELATED"/>
    <property type="match status" value="1"/>
</dbReference>
<dbReference type="InterPro" id="IPR004838">
    <property type="entry name" value="NHTrfase_class1_PyrdxlP-BS"/>
</dbReference>
<evidence type="ECO:0000313" key="6">
    <source>
        <dbReference type="Proteomes" id="UP001160390"/>
    </source>
</evidence>
<evidence type="ECO:0000256" key="2">
    <source>
        <dbReference type="ARBA" id="ARBA00022898"/>
    </source>
</evidence>
<dbReference type="EMBL" id="CABFNP030000382">
    <property type="protein sequence ID" value="CAI6013751.1"/>
    <property type="molecule type" value="Genomic_DNA"/>
</dbReference>
<dbReference type="Proteomes" id="UP001160390">
    <property type="component" value="Unassembled WGS sequence"/>
</dbReference>
<dbReference type="PROSITE" id="PS00105">
    <property type="entry name" value="AA_TRANSFER_CLASS_1"/>
    <property type="match status" value="1"/>
</dbReference>
<accession>A0AA35LNJ9</accession>
<dbReference type="GO" id="GO:0030170">
    <property type="term" value="F:pyridoxal phosphate binding"/>
    <property type="evidence" value="ECO:0007669"/>
    <property type="project" value="InterPro"/>
</dbReference>
<dbReference type="InterPro" id="IPR015422">
    <property type="entry name" value="PyrdxlP-dep_Trfase_small"/>
</dbReference>
<dbReference type="Pfam" id="PF00155">
    <property type="entry name" value="Aminotran_1_2"/>
    <property type="match status" value="1"/>
</dbReference>
<feature type="region of interest" description="Disordered" evidence="3">
    <location>
        <begin position="1"/>
        <end position="23"/>
    </location>
</feature>
<evidence type="ECO:0000259" key="4">
    <source>
        <dbReference type="Pfam" id="PF00155"/>
    </source>
</evidence>
<evidence type="ECO:0000256" key="3">
    <source>
        <dbReference type="SAM" id="MobiDB-lite"/>
    </source>
</evidence>
<feature type="domain" description="Aminotransferase class I/classII large" evidence="4">
    <location>
        <begin position="85"/>
        <end position="439"/>
    </location>
</feature>
<dbReference type="InterPro" id="IPR004839">
    <property type="entry name" value="Aminotransferase_I/II_large"/>
</dbReference>
<sequence length="449" mass="50283">MTQSTTTMGLSVQASELAKRADKPEQESRNVLIWEAASNLWDRTTNPDGVVSLATAENWLMQDSLYNHMRKHFNPGPDVFTYSHGTRGSQRLKEAIAKFLGHHFSPAEELKAEHIVITNGCHSALEQLSFTLADRGEVVLLGQPFYGSFIMQFESRAVRNIIVVPFDNDEDRFDKDATVATYEKSIKQIQDPHGAGLKVKALLVCNPHNPLGRCYPRETLVELMKLCQRHEMHLVVDEIYALSTFDNTVDEGFTQVPFVSALSIPTEGLIDGKFLHVIWGMSKDFGASGLRVGAIISQHNKALRDSLVTSGILASVSSLSDHVSAHMLEDDEWFHLYIEESRKKMSAAYSKIATWARKNQIPYVPANAGLFIWVDLGSRFLESYPGIPEEELEDLIVKALYDNKVLLTRGKDFGAEKPGWFRLVYTVPDETLDEAMARILQALGGSLRN</sequence>
<dbReference type="AlphaFoldDB" id="A0AA35LNJ9"/>
<name>A0AA35LNJ9_9HYPO</name>
<gene>
    <name evidence="5" type="ORF">CCHLO57077_00019610</name>
</gene>